<dbReference type="Proteomes" id="UP001159427">
    <property type="component" value="Unassembled WGS sequence"/>
</dbReference>
<evidence type="ECO:0000256" key="1">
    <source>
        <dbReference type="ARBA" id="ARBA00004479"/>
    </source>
</evidence>
<evidence type="ECO:0008006" key="7">
    <source>
        <dbReference type="Google" id="ProtNLM"/>
    </source>
</evidence>
<keyword evidence="6" id="KW-1185">Reference proteome</keyword>
<evidence type="ECO:0000256" key="4">
    <source>
        <dbReference type="ARBA" id="ARBA00022989"/>
    </source>
</evidence>
<evidence type="ECO:0000256" key="3">
    <source>
        <dbReference type="ARBA" id="ARBA00022729"/>
    </source>
</evidence>
<keyword evidence="2" id="KW-0812">Transmembrane</keyword>
<proteinExistence type="predicted"/>
<organism evidence="5 6">
    <name type="scientific">Porites evermanni</name>
    <dbReference type="NCBI Taxonomy" id="104178"/>
    <lineage>
        <taxon>Eukaryota</taxon>
        <taxon>Metazoa</taxon>
        <taxon>Cnidaria</taxon>
        <taxon>Anthozoa</taxon>
        <taxon>Hexacorallia</taxon>
        <taxon>Scleractinia</taxon>
        <taxon>Fungiina</taxon>
        <taxon>Poritidae</taxon>
        <taxon>Porites</taxon>
    </lineage>
</organism>
<evidence type="ECO:0000313" key="6">
    <source>
        <dbReference type="Proteomes" id="UP001159427"/>
    </source>
</evidence>
<reference evidence="5 6" key="1">
    <citation type="submission" date="2022-05" db="EMBL/GenBank/DDBJ databases">
        <authorList>
            <consortium name="Genoscope - CEA"/>
            <person name="William W."/>
        </authorList>
    </citation>
    <scope>NUCLEOTIDE SEQUENCE [LARGE SCALE GENOMIC DNA]</scope>
</reference>
<dbReference type="InterPro" id="IPR031152">
    <property type="entry name" value="PLXDC"/>
</dbReference>
<keyword evidence="4" id="KW-1133">Transmembrane helix</keyword>
<dbReference type="EMBL" id="CALNXI010000641">
    <property type="protein sequence ID" value="CAH3030563.1"/>
    <property type="molecule type" value="Genomic_DNA"/>
</dbReference>
<evidence type="ECO:0000313" key="5">
    <source>
        <dbReference type="EMBL" id="CAH3030563.1"/>
    </source>
</evidence>
<protein>
    <recommendedName>
        <fullName evidence="7">Plexin domain-containing protein 1</fullName>
    </recommendedName>
</protein>
<keyword evidence="4" id="KW-0472">Membrane</keyword>
<keyword evidence="3" id="KW-0732">Signal</keyword>
<dbReference type="PANTHER" id="PTHR13055:SF12">
    <property type="entry name" value="LD40707P"/>
    <property type="match status" value="1"/>
</dbReference>
<evidence type="ECO:0000256" key="2">
    <source>
        <dbReference type="ARBA" id="ARBA00022692"/>
    </source>
</evidence>
<comment type="subcellular location">
    <subcellularLocation>
        <location evidence="1">Membrane</location>
        <topology evidence="1">Single-pass type I membrane protein</topology>
    </subcellularLocation>
</comment>
<dbReference type="PANTHER" id="PTHR13055">
    <property type="entry name" value="TUMOR ENDOTHELIAL MARKER 7 RELATED"/>
    <property type="match status" value="1"/>
</dbReference>
<feature type="non-terminal residue" evidence="5">
    <location>
        <position position="1"/>
    </location>
</feature>
<feature type="non-terminal residue" evidence="5">
    <location>
        <position position="325"/>
    </location>
</feature>
<name>A0ABN8MLZ2_9CNID</name>
<sequence length="325" mass="37395">ITLSRILENAGKTDTAFGHIQYGRRNSENTFIDRLHVHRAKRNVLENATSSNTNGNCTKKINHRYYVSQTFISGQKFWRNIEGNPNKIVHADLSKGRFKKKTLKLNFKFPYYGHYLESVLLTTGGFLYMDVYNTSLITDVQYVAPLTAYFSLDHHPDSQVTSLDDGSQLTVQWSRVYLLDRTQDGHFTFQCTLHKNGTIWFAYKEIPVNVSDIADVRYYPVKVGISDAFVKSLRTGRTNMKYRVFHIYSEVHITKDCVLNGSAVEFRPQTSCVSANSCTECIKRKQTTEFECQWCPQIQRCSNATDRHRAEWDLHSCSANAVKQV</sequence>
<accession>A0ABN8MLZ2</accession>
<gene>
    <name evidence="5" type="ORF">PEVE_00038189</name>
</gene>
<comment type="caution">
    <text evidence="5">The sequence shown here is derived from an EMBL/GenBank/DDBJ whole genome shotgun (WGS) entry which is preliminary data.</text>
</comment>